<gene>
    <name evidence="11" type="primary">KIZ</name>
</gene>
<evidence type="ECO:0000256" key="5">
    <source>
        <dbReference type="ARBA" id="ARBA00022490"/>
    </source>
</evidence>
<evidence type="ECO:0000313" key="12">
    <source>
        <dbReference type="Proteomes" id="UP000265140"/>
    </source>
</evidence>
<dbReference type="Proteomes" id="UP000265140">
    <property type="component" value="Chromosome 15"/>
</dbReference>
<dbReference type="OMA" id="EKEQTHC"/>
<keyword evidence="5" id="KW-0963">Cytoplasm</keyword>
<feature type="compositionally biased region" description="Acidic residues" evidence="10">
    <location>
        <begin position="659"/>
        <end position="668"/>
    </location>
</feature>
<evidence type="ECO:0000256" key="4">
    <source>
        <dbReference type="ARBA" id="ARBA00013872"/>
    </source>
</evidence>
<feature type="region of interest" description="Disordered" evidence="10">
    <location>
        <begin position="648"/>
        <end position="693"/>
    </location>
</feature>
<reference evidence="11" key="3">
    <citation type="submission" date="2025-08" db="UniProtKB">
        <authorList>
            <consortium name="Ensembl"/>
        </authorList>
    </citation>
    <scope>IDENTIFICATION</scope>
</reference>
<evidence type="ECO:0000256" key="6">
    <source>
        <dbReference type="ARBA" id="ARBA00023212"/>
    </source>
</evidence>
<comment type="function">
    <text evidence="8">Centrosomal protein required for establishing a robust mitotic centrosome architecture that can endure the forces that converge on the centrosomes during spindle formation. Required for stabilizing the expanded pericentriolar material around the centriole.</text>
</comment>
<feature type="region of interest" description="Disordered" evidence="10">
    <location>
        <begin position="711"/>
        <end position="742"/>
    </location>
</feature>
<proteinExistence type="inferred from homology"/>
<feature type="compositionally biased region" description="Basic and acidic residues" evidence="10">
    <location>
        <begin position="678"/>
        <end position="693"/>
    </location>
</feature>
<dbReference type="InterPro" id="IPR026742">
    <property type="entry name" value="Centrosomal_kizuma"/>
</dbReference>
<dbReference type="FunCoup" id="A0A3P8XA46">
    <property type="interactions" value="1013"/>
</dbReference>
<dbReference type="PANTHER" id="PTHR16299:SF2">
    <property type="entry name" value="CENTROSOMAL PROTEIN KIZUNA"/>
    <property type="match status" value="1"/>
</dbReference>
<evidence type="ECO:0000256" key="1">
    <source>
        <dbReference type="ARBA" id="ARBA00004120"/>
    </source>
</evidence>
<evidence type="ECO:0000256" key="10">
    <source>
        <dbReference type="SAM" id="MobiDB-lite"/>
    </source>
</evidence>
<reference evidence="11" key="2">
    <citation type="submission" date="2020-02" db="EMBL/GenBank/DDBJ databases">
        <title>Esox lucius (northern pike) genome, fEsoLuc1, primary haplotype.</title>
        <authorList>
            <person name="Myers G."/>
            <person name="Karagic N."/>
            <person name="Meyer A."/>
            <person name="Pippel M."/>
            <person name="Reichard M."/>
            <person name="Winkler S."/>
            <person name="Tracey A."/>
            <person name="Sims Y."/>
            <person name="Howe K."/>
            <person name="Rhie A."/>
            <person name="Formenti G."/>
            <person name="Durbin R."/>
            <person name="Fedrigo O."/>
            <person name="Jarvis E.D."/>
        </authorList>
    </citation>
    <scope>NUCLEOTIDE SEQUENCE [LARGE SCALE GENOMIC DNA]</scope>
</reference>
<feature type="compositionally biased region" description="Basic and acidic residues" evidence="10">
    <location>
        <begin position="290"/>
        <end position="306"/>
    </location>
</feature>
<reference evidence="11" key="4">
    <citation type="submission" date="2025-09" db="UniProtKB">
        <authorList>
            <consortium name="Ensembl"/>
        </authorList>
    </citation>
    <scope>IDENTIFICATION</scope>
</reference>
<name>A0A3P8XA46_ESOLU</name>
<keyword evidence="7" id="KW-0966">Cell projection</keyword>
<feature type="region of interest" description="Disordered" evidence="10">
    <location>
        <begin position="366"/>
        <end position="420"/>
    </location>
</feature>
<organism evidence="11 12">
    <name type="scientific">Esox lucius</name>
    <name type="common">Northern pike</name>
    <dbReference type="NCBI Taxonomy" id="8010"/>
    <lineage>
        <taxon>Eukaryota</taxon>
        <taxon>Metazoa</taxon>
        <taxon>Chordata</taxon>
        <taxon>Craniata</taxon>
        <taxon>Vertebrata</taxon>
        <taxon>Euteleostomi</taxon>
        <taxon>Actinopterygii</taxon>
        <taxon>Neopterygii</taxon>
        <taxon>Teleostei</taxon>
        <taxon>Protacanthopterygii</taxon>
        <taxon>Esociformes</taxon>
        <taxon>Esocidae</taxon>
        <taxon>Esox</taxon>
    </lineage>
</organism>
<dbReference type="STRING" id="8010.ENSELUP00000001500"/>
<evidence type="ECO:0000256" key="7">
    <source>
        <dbReference type="ARBA" id="ARBA00023273"/>
    </source>
</evidence>
<reference evidence="12" key="1">
    <citation type="journal article" date="2014" name="PLoS ONE">
        <title>The genome and linkage map of the northern pike (Esox lucius): conserved synteny revealed between the salmonid sister group and the Neoteleostei.</title>
        <authorList>
            <person name="Rondeau E.B."/>
            <person name="Minkley D.R."/>
            <person name="Leong J.S."/>
            <person name="Messmer A.M."/>
            <person name="Jantzen J.R."/>
            <person name="von Schalburg K.R."/>
            <person name="Lemon C."/>
            <person name="Bird N.H."/>
            <person name="Koop B.F."/>
        </authorList>
    </citation>
    <scope>NUCLEOTIDE SEQUENCE</scope>
</reference>
<evidence type="ECO:0000256" key="9">
    <source>
        <dbReference type="ARBA" id="ARBA00031153"/>
    </source>
</evidence>
<dbReference type="InParanoid" id="A0A3P8XA46"/>
<dbReference type="GeneID" id="105015795"/>
<evidence type="ECO:0000256" key="2">
    <source>
        <dbReference type="ARBA" id="ARBA00004300"/>
    </source>
</evidence>
<keyword evidence="6" id="KW-0206">Cytoskeleton</keyword>
<feature type="compositionally biased region" description="Low complexity" evidence="10">
    <location>
        <begin position="331"/>
        <end position="346"/>
    </location>
</feature>
<dbReference type="PANTHER" id="PTHR16299">
    <property type="entry name" value="CENTROSOMAL PROTEIN KIZUNA"/>
    <property type="match status" value="1"/>
</dbReference>
<evidence type="ECO:0000256" key="8">
    <source>
        <dbReference type="ARBA" id="ARBA00024919"/>
    </source>
</evidence>
<dbReference type="Bgee" id="ENSELUG00000002980">
    <property type="expression patterns" value="Expressed in ovary and 14 other cell types or tissues"/>
</dbReference>
<protein>
    <recommendedName>
        <fullName evidence="4">Centrosomal protein kizuna</fullName>
    </recommendedName>
    <alternativeName>
        <fullName evidence="9">Polo-like kinase 1 substrate 1</fullName>
    </alternativeName>
</protein>
<dbReference type="GeneTree" id="ENSGT00390000010121"/>
<sequence length="742" mass="82863">MAFCEDQYYERIGSIQQNIHERQKRRLELEKELFAYCRSDKRVFQIKCTKLRGYLKEICEREQQAKMRNRELLRDVELMEMSMKELYPDRNPLRQHKVECLNRISRFMATGQKIKTTALETDKGDVLHGPHQGESLPSQDRGLNRPSAVSMGPQTSRGPTTEDATRSVRLQRAGRHSPSHGSRASERSQRDVLRDSKVSREVVACSGARLSDDISGSDDSPGGSNLSDEHQRMAAMVPSFRALTVSACVPFGGDEQPPTLGVTLTRPKMNGPLASTNSRMCDRNSPAESTQDRGLSHQHCIKEEAGRVLQRSSPQTDLENKSEDVPEENESLSLSSSSVELSATSSGDDLSISLAEVPDKVVYVDFPTRRTDSPPGPLQRNATPEESISRHSQEPLDDSDSMNRQESSRESTSPEMPAQRLSVEGFLHLLDSIEERIHKGERSVYLVSSVGDGKLNKAISLCNARAGLNGEDLDACGAVVLHQLQRLSWSTSKGCLLTEEIVSANWSTSEPRKISSSVAPDAAPLWDRWFKHALFLKHHRVLTNDRLVQLFTPLLLPCNASYCAKAKVLLRTLLSQGSEECPTVESETPSSVLPSLLDDRTAETQPARPAEEQHTAGMQSCYGLQSGEEDSQDQSIPIRETKAYQLLKQSATQQRPEEICDEEEDEELSGTNDVYEEDAGRVERSSHQDPYAWRENKQIQSYSAVQSKAFWGESDDSNSEIEAALRPKPYSTNNDDSDDFYD</sequence>
<keyword evidence="12" id="KW-1185">Reference proteome</keyword>
<evidence type="ECO:0000256" key="3">
    <source>
        <dbReference type="ARBA" id="ARBA00010767"/>
    </source>
</evidence>
<dbReference type="GO" id="GO:0005813">
    <property type="term" value="C:centrosome"/>
    <property type="evidence" value="ECO:0007669"/>
    <property type="project" value="UniProtKB-SubCell"/>
</dbReference>
<feature type="compositionally biased region" description="Basic and acidic residues" evidence="10">
    <location>
        <begin position="183"/>
        <end position="199"/>
    </location>
</feature>
<dbReference type="RefSeq" id="XP_010877504.2">
    <property type="nucleotide sequence ID" value="XM_010879202.3"/>
</dbReference>
<feature type="region of interest" description="Disordered" evidence="10">
    <location>
        <begin position="209"/>
        <end position="228"/>
    </location>
</feature>
<dbReference type="AlphaFoldDB" id="A0A3P8XA46"/>
<dbReference type="GO" id="GO:0007051">
    <property type="term" value="P:spindle organization"/>
    <property type="evidence" value="ECO:0007669"/>
    <property type="project" value="InterPro"/>
</dbReference>
<feature type="region of interest" description="Disordered" evidence="10">
    <location>
        <begin position="259"/>
        <end position="347"/>
    </location>
</feature>
<feature type="region of interest" description="Disordered" evidence="10">
    <location>
        <begin position="119"/>
        <end position="199"/>
    </location>
</feature>
<accession>A0A3P8XA46</accession>
<comment type="similarity">
    <text evidence="3">Belongs to the kizuna family.</text>
</comment>
<dbReference type="Ensembl" id="ENSELUT00000017280.3">
    <property type="protein sequence ID" value="ENSELUP00000001500.2"/>
    <property type="gene ID" value="ENSELUG00000002980.3"/>
</dbReference>
<dbReference type="OrthoDB" id="8015657at2759"/>
<comment type="subcellular location">
    <subcellularLocation>
        <location evidence="1">Cytoplasm</location>
        <location evidence="1">Cytoskeleton</location>
        <location evidence="1">Cilium basal body</location>
    </subcellularLocation>
    <subcellularLocation>
        <location evidence="2">Cytoplasm</location>
        <location evidence="2">Cytoskeleton</location>
        <location evidence="2">Microtubule organizing center</location>
        <location evidence="2">Centrosome</location>
    </subcellularLocation>
</comment>
<evidence type="ECO:0000313" key="11">
    <source>
        <dbReference type="Ensembl" id="ENSELUP00000001500.2"/>
    </source>
</evidence>
<feature type="compositionally biased region" description="Low complexity" evidence="10">
    <location>
        <begin position="213"/>
        <end position="226"/>
    </location>
</feature>